<feature type="region of interest" description="Disordered" evidence="1">
    <location>
        <begin position="529"/>
        <end position="552"/>
    </location>
</feature>
<feature type="region of interest" description="Disordered" evidence="1">
    <location>
        <begin position="422"/>
        <end position="453"/>
    </location>
</feature>
<dbReference type="Proteomes" id="UP001172673">
    <property type="component" value="Unassembled WGS sequence"/>
</dbReference>
<gene>
    <name evidence="2" type="ORF">H2200_002556</name>
</gene>
<feature type="compositionally biased region" description="Basic residues" evidence="1">
    <location>
        <begin position="947"/>
        <end position="960"/>
    </location>
</feature>
<feature type="region of interest" description="Disordered" evidence="1">
    <location>
        <begin position="1"/>
        <end position="116"/>
    </location>
</feature>
<accession>A0AA39CNN8</accession>
<feature type="compositionally biased region" description="Polar residues" evidence="1">
    <location>
        <begin position="21"/>
        <end position="47"/>
    </location>
</feature>
<comment type="caution">
    <text evidence="2">The sequence shown here is derived from an EMBL/GenBank/DDBJ whole genome shotgun (WGS) entry which is preliminary data.</text>
</comment>
<name>A0AA39CNN8_9EURO</name>
<feature type="region of interest" description="Disordered" evidence="1">
    <location>
        <begin position="942"/>
        <end position="1022"/>
    </location>
</feature>
<feature type="region of interest" description="Disordered" evidence="1">
    <location>
        <begin position="700"/>
        <end position="736"/>
    </location>
</feature>
<feature type="compositionally biased region" description="Acidic residues" evidence="1">
    <location>
        <begin position="278"/>
        <end position="287"/>
    </location>
</feature>
<proteinExistence type="predicted"/>
<feature type="compositionally biased region" description="Low complexity" evidence="1">
    <location>
        <begin position="48"/>
        <end position="79"/>
    </location>
</feature>
<feature type="region of interest" description="Disordered" evidence="1">
    <location>
        <begin position="468"/>
        <end position="489"/>
    </location>
</feature>
<feature type="compositionally biased region" description="Basic residues" evidence="1">
    <location>
        <begin position="995"/>
        <end position="1004"/>
    </location>
</feature>
<feature type="compositionally biased region" description="Polar residues" evidence="1">
    <location>
        <begin position="529"/>
        <end position="544"/>
    </location>
</feature>
<sequence length="1466" mass="163905">MGANTSKVDADLALGPGEFDASSTGRIPGTSSYQASAEATPVSSDQGSIRTTVTSSVHSSSSATSPTSALRSTRTALATLRREPMMAAARSKAPSPTLPSFPTHKRPLPPPESRETIRSQAAKVAGWKIIDESDEIYESCQINDSARLDTVAGPLATCDTATRFSAYDTKPTLEEPSVVRITIRSSLSPDPDEPDYNVPPTISMLPLAEARSLSPEPKPAKLSRHLRSPFVGFNVDKTKPPVAAESRKRKPSAAPDPKKKRRLILTPRAIEITSESAEAFDDMDDSVESSSGTPAKKSEFGFVNPFPDGFPLTAEEEWLLPDAHPGSCLYQDSDHEDEGYWSQIVSASDQIEGESAEERDERRMKLLERLYSPPLKPPQAEKETPEALLLKQARELMLKEQEAGAERSRRLREKALRRRGLLPEVGSSASPEHEKIFSDTGGDDSPMTDVFSDKDGDVQMEELLDMAQEGPTKDAKPAQSTFKTYRPQGGLNRVIPASRVAADQYQTQNRHLMNEDHKPRTPINQYKALSSTSLPESHPPSQDANLEEREQRLREAKQLVPAEFASSGRRVSSPALGNELARGDIATRNLTHHLKKPPQNSPADRTLLDQGRHERGSGVGPRPRSLIDRISSYRNVDEDYDEVDNISSSGGDNGRSHAVSSRPLSGFELLAAKARAAEGHQHDIKPFTRPISRQELLSGDRQVQAVGNRGDYGDDSLSMTEPGSGNSSTISPQDTSVEDLNEDMEGAAASRFRPGSEIQMLPVRNNSSRDAFGNATIGSLRRPAFAPASSQRQETRGLTLPKNFDMLPEDEKETVVQHEIAKERQRDLEAIGTVFWDTSHLLCYTNRDLSDRVMQTETDELKEIGRFIALVIDQNRSGKAARKRIQDISGNIKRRIDKAGRYAQQPTDGAIMLEMRRTFRLEHIDFVDSEVKKIKEIVRRYGETRRSSKYTRKDSRRRPSLKRDSEYSGSGTKQVRFEVEEVPDVEDFNASRSSKTSKRPKTPKRTGTATENRRQAQYDSQDRAAEKLRELLKKFDTADSDQIADLQTQVSETEAELARSQDHEDSESEEEGGADYVFGAGRAASQSQPDQDIREINRLEDARQKEAGTHFSQRAVVVDQPAPRQAFDPELLRQMQLKKLRDEEAKNDPNIIQDKEAAIEADSDSDSDSETVVASDDEDYEQQVFKYTVYATFRGVAGYEDADHYQVKGYYDYDLAERKVLEIIAGIYSSLPRGTVVDARNWSCNTTVRDGLMEQHIMLGEDVEHEARVWVEKDAVDLDKRRFRQAKRQRAVVERFNYKVYWQKKVMAVVEEVEDATETTGKATTKVATKPGFRAEYEGYEALFGTPTPSPEPEEHTKAPETIITEISRDEIDEHTFSSSAWANRDAKNIFLQWFHGFLPGLANEGYRRLEAESMELYLEELGDWGLFDRTESLRGIESDEHGMERKVEETFRVWVKKVAVKGPGN</sequence>
<keyword evidence="3" id="KW-1185">Reference proteome</keyword>
<feature type="compositionally biased region" description="Basic and acidic residues" evidence="1">
    <location>
        <begin position="1011"/>
        <end position="1022"/>
    </location>
</feature>
<dbReference type="EMBL" id="JAPDRK010000003">
    <property type="protein sequence ID" value="KAJ9614420.1"/>
    <property type="molecule type" value="Genomic_DNA"/>
</dbReference>
<feature type="region of interest" description="Disordered" evidence="1">
    <location>
        <begin position="590"/>
        <end position="625"/>
    </location>
</feature>
<feature type="compositionally biased region" description="Basic and acidic residues" evidence="1">
    <location>
        <begin position="606"/>
        <end position="616"/>
    </location>
</feature>
<organism evidence="2 3">
    <name type="scientific">Cladophialophora chaetospira</name>
    <dbReference type="NCBI Taxonomy" id="386627"/>
    <lineage>
        <taxon>Eukaryota</taxon>
        <taxon>Fungi</taxon>
        <taxon>Dikarya</taxon>
        <taxon>Ascomycota</taxon>
        <taxon>Pezizomycotina</taxon>
        <taxon>Eurotiomycetes</taxon>
        <taxon>Chaetothyriomycetidae</taxon>
        <taxon>Chaetothyriales</taxon>
        <taxon>Herpotrichiellaceae</taxon>
        <taxon>Cladophialophora</taxon>
    </lineage>
</organism>
<evidence type="ECO:0000313" key="3">
    <source>
        <dbReference type="Proteomes" id="UP001172673"/>
    </source>
</evidence>
<protein>
    <submittedName>
        <fullName evidence="2">Uncharacterized protein</fullName>
    </submittedName>
</protein>
<feature type="region of interest" description="Disordered" evidence="1">
    <location>
        <begin position="559"/>
        <end position="578"/>
    </location>
</feature>
<evidence type="ECO:0000313" key="2">
    <source>
        <dbReference type="EMBL" id="KAJ9614420.1"/>
    </source>
</evidence>
<feature type="region of interest" description="Disordered" evidence="1">
    <location>
        <begin position="1047"/>
        <end position="1092"/>
    </location>
</feature>
<evidence type="ECO:0000256" key="1">
    <source>
        <dbReference type="SAM" id="MobiDB-lite"/>
    </source>
</evidence>
<feature type="compositionally biased region" description="Acidic residues" evidence="1">
    <location>
        <begin position="1064"/>
        <end position="1073"/>
    </location>
</feature>
<feature type="compositionally biased region" description="Polar residues" evidence="1">
    <location>
        <begin position="717"/>
        <end position="735"/>
    </location>
</feature>
<feature type="region of interest" description="Disordered" evidence="1">
    <location>
        <begin position="183"/>
        <end position="203"/>
    </location>
</feature>
<feature type="region of interest" description="Disordered" evidence="1">
    <location>
        <begin position="232"/>
        <end position="302"/>
    </location>
</feature>
<reference evidence="2" key="1">
    <citation type="submission" date="2022-10" db="EMBL/GenBank/DDBJ databases">
        <title>Culturing micro-colonial fungi from biological soil crusts in the Mojave desert and describing Neophaeococcomyces mojavensis, and introducing the new genera and species Taxawa tesnikishii.</title>
        <authorList>
            <person name="Kurbessoian T."/>
            <person name="Stajich J.E."/>
        </authorList>
    </citation>
    <scope>NUCLEOTIDE SEQUENCE</scope>
    <source>
        <strain evidence="2">TK_41</strain>
    </source>
</reference>